<dbReference type="OrthoDB" id="6534574at2"/>
<comment type="caution">
    <text evidence="4">The sequence shown here is derived from an EMBL/GenBank/DDBJ whole genome shotgun (WGS) entry which is preliminary data.</text>
</comment>
<dbReference type="PANTHER" id="PTHR30136">
    <property type="entry name" value="HELIX-TURN-HELIX TRANSCRIPTIONAL REGULATOR, ICLR FAMILY"/>
    <property type="match status" value="1"/>
</dbReference>
<proteinExistence type="predicted"/>
<protein>
    <submittedName>
        <fullName evidence="4">Transcriptional regulator</fullName>
    </submittedName>
</protein>
<dbReference type="AlphaFoldDB" id="A0A1E3LS46"/>
<keyword evidence="2" id="KW-0804">Transcription</keyword>
<dbReference type="InterPro" id="IPR050707">
    <property type="entry name" value="HTH_MetabolicPath_Reg"/>
</dbReference>
<dbReference type="STRING" id="1888892.BFL28_04470"/>
<dbReference type="InterPro" id="IPR036388">
    <property type="entry name" value="WH-like_DNA-bd_sf"/>
</dbReference>
<dbReference type="InterPro" id="IPR005471">
    <property type="entry name" value="Tscrpt_reg_IclR_N"/>
</dbReference>
<evidence type="ECO:0000256" key="1">
    <source>
        <dbReference type="ARBA" id="ARBA00023015"/>
    </source>
</evidence>
<reference evidence="4 5" key="1">
    <citation type="submission" date="2016-08" db="EMBL/GenBank/DDBJ databases">
        <title>Draft genome of the agarase producing Sphingomonas sp. MCT13.</title>
        <authorList>
            <person name="D'Andrea M.M."/>
            <person name="Rossolini G.M."/>
            <person name="Thaller M.C."/>
        </authorList>
    </citation>
    <scope>NUCLEOTIDE SEQUENCE [LARGE SCALE GENOMIC DNA]</scope>
    <source>
        <strain evidence="4 5">MCT13</strain>
    </source>
</reference>
<dbReference type="InterPro" id="IPR036390">
    <property type="entry name" value="WH_DNA-bd_sf"/>
</dbReference>
<dbReference type="GO" id="GO:0045892">
    <property type="term" value="P:negative regulation of DNA-templated transcription"/>
    <property type="evidence" value="ECO:0007669"/>
    <property type="project" value="TreeGrafter"/>
</dbReference>
<evidence type="ECO:0000313" key="5">
    <source>
        <dbReference type="Proteomes" id="UP000094487"/>
    </source>
</evidence>
<dbReference type="GO" id="GO:0003700">
    <property type="term" value="F:DNA-binding transcription factor activity"/>
    <property type="evidence" value="ECO:0007669"/>
    <property type="project" value="TreeGrafter"/>
</dbReference>
<keyword evidence="5" id="KW-1185">Reference proteome</keyword>
<accession>A0A1E3LS46</accession>
<dbReference type="SUPFAM" id="SSF46785">
    <property type="entry name" value="Winged helix' DNA-binding domain"/>
    <property type="match status" value="1"/>
</dbReference>
<dbReference type="EMBL" id="MDDS01000057">
    <property type="protein sequence ID" value="ODP36577.1"/>
    <property type="molecule type" value="Genomic_DNA"/>
</dbReference>
<dbReference type="Gene3D" id="1.10.10.10">
    <property type="entry name" value="Winged helix-like DNA-binding domain superfamily/Winged helix DNA-binding domain"/>
    <property type="match status" value="1"/>
</dbReference>
<evidence type="ECO:0000259" key="3">
    <source>
        <dbReference type="PROSITE" id="PS51077"/>
    </source>
</evidence>
<dbReference type="SUPFAM" id="SSF55781">
    <property type="entry name" value="GAF domain-like"/>
    <property type="match status" value="1"/>
</dbReference>
<dbReference type="Proteomes" id="UP000094487">
    <property type="component" value="Unassembled WGS sequence"/>
</dbReference>
<dbReference type="GO" id="GO:0003677">
    <property type="term" value="F:DNA binding"/>
    <property type="evidence" value="ECO:0007669"/>
    <property type="project" value="UniProtKB-KW"/>
</dbReference>
<dbReference type="SMART" id="SM00346">
    <property type="entry name" value="HTH_ICLR"/>
    <property type="match status" value="1"/>
</dbReference>
<gene>
    <name evidence="4" type="ORF">BFL28_04470</name>
</gene>
<feature type="domain" description="HTH iclR-type" evidence="3">
    <location>
        <begin position="7"/>
        <end position="68"/>
    </location>
</feature>
<organism evidence="4 5">
    <name type="scientific">Sphingomonas turrisvirgatae</name>
    <dbReference type="NCBI Taxonomy" id="1888892"/>
    <lineage>
        <taxon>Bacteria</taxon>
        <taxon>Pseudomonadati</taxon>
        <taxon>Pseudomonadota</taxon>
        <taxon>Alphaproteobacteria</taxon>
        <taxon>Sphingomonadales</taxon>
        <taxon>Sphingomonadaceae</taxon>
        <taxon>Sphingomonas</taxon>
    </lineage>
</organism>
<name>A0A1E3LS46_9SPHN</name>
<dbReference type="InterPro" id="IPR029016">
    <property type="entry name" value="GAF-like_dom_sf"/>
</dbReference>
<keyword evidence="1" id="KW-0805">Transcription regulation</keyword>
<dbReference type="PROSITE" id="PS51077">
    <property type="entry name" value="HTH_ICLR"/>
    <property type="match status" value="1"/>
</dbReference>
<evidence type="ECO:0000256" key="2">
    <source>
        <dbReference type="ARBA" id="ARBA00023163"/>
    </source>
</evidence>
<dbReference type="Gene3D" id="3.30.450.40">
    <property type="match status" value="1"/>
</dbReference>
<dbReference type="PANTHER" id="PTHR30136:SF34">
    <property type="entry name" value="TRANSCRIPTIONAL REGULATOR"/>
    <property type="match status" value="1"/>
</dbReference>
<evidence type="ECO:0000313" key="4">
    <source>
        <dbReference type="EMBL" id="ODP36577.1"/>
    </source>
</evidence>
<dbReference type="Pfam" id="PF09339">
    <property type="entry name" value="HTH_IclR"/>
    <property type="match status" value="1"/>
</dbReference>
<sequence length="238" mass="25594">MLNAQPNFSLIDGITVLQALATSEAPVGSRELARRLNLETTRANRLLRTLAYMGIARQTADRKYVPGPGMFVLAAQSLFASGVIKNAMPHLESLRRFNLTVAFGVLWRDTVSYLYHAPPGMPSVEALGRVGVYPASKGGIGLVLLASNSEAQVRALYAEREIPGFDTLDTLLTELHKIRIDGYIQHPVTGKPGEHTLAIAVGSPPHAAVALSGWIPRGATDELLEALRAVAMSIQMSS</sequence>